<keyword evidence="11" id="KW-1185">Reference proteome</keyword>
<feature type="region of interest" description="Disordered" evidence="8">
    <location>
        <begin position="1"/>
        <end position="24"/>
    </location>
</feature>
<dbReference type="PANTHER" id="PTHR30193:SF37">
    <property type="entry name" value="INNER MEMBRANE ABC TRANSPORTER PERMEASE PROTEIN YCJO"/>
    <property type="match status" value="1"/>
</dbReference>
<keyword evidence="6 7" id="KW-0472">Membrane</keyword>
<gene>
    <name evidence="10" type="ORF">CGZ94_17120</name>
</gene>
<evidence type="ECO:0000256" key="4">
    <source>
        <dbReference type="ARBA" id="ARBA00022692"/>
    </source>
</evidence>
<protein>
    <submittedName>
        <fullName evidence="10">ABC transporter permease</fullName>
    </submittedName>
</protein>
<evidence type="ECO:0000256" key="1">
    <source>
        <dbReference type="ARBA" id="ARBA00004651"/>
    </source>
</evidence>
<dbReference type="GO" id="GO:0055085">
    <property type="term" value="P:transmembrane transport"/>
    <property type="evidence" value="ECO:0007669"/>
    <property type="project" value="InterPro"/>
</dbReference>
<dbReference type="PANTHER" id="PTHR30193">
    <property type="entry name" value="ABC TRANSPORTER PERMEASE PROTEIN"/>
    <property type="match status" value="1"/>
</dbReference>
<name>A0A255G4A3_9ACTN</name>
<feature type="transmembrane region" description="Helical" evidence="7">
    <location>
        <begin position="31"/>
        <end position="64"/>
    </location>
</feature>
<feature type="domain" description="ABC transmembrane type-1" evidence="9">
    <location>
        <begin position="80"/>
        <end position="289"/>
    </location>
</feature>
<dbReference type="Proteomes" id="UP000215896">
    <property type="component" value="Unassembled WGS sequence"/>
</dbReference>
<dbReference type="GO" id="GO:0005886">
    <property type="term" value="C:plasma membrane"/>
    <property type="evidence" value="ECO:0007669"/>
    <property type="project" value="UniProtKB-SubCell"/>
</dbReference>
<dbReference type="Gene3D" id="1.10.3720.10">
    <property type="entry name" value="MetI-like"/>
    <property type="match status" value="1"/>
</dbReference>
<proteinExistence type="inferred from homology"/>
<dbReference type="InterPro" id="IPR035906">
    <property type="entry name" value="MetI-like_sf"/>
</dbReference>
<dbReference type="AlphaFoldDB" id="A0A255G4A3"/>
<evidence type="ECO:0000259" key="9">
    <source>
        <dbReference type="PROSITE" id="PS50928"/>
    </source>
</evidence>
<comment type="caution">
    <text evidence="10">The sequence shown here is derived from an EMBL/GenBank/DDBJ whole genome shotgun (WGS) entry which is preliminary data.</text>
</comment>
<organism evidence="10 11">
    <name type="scientific">Enemella evansiae</name>
    <dbReference type="NCBI Taxonomy" id="2016499"/>
    <lineage>
        <taxon>Bacteria</taxon>
        <taxon>Bacillati</taxon>
        <taxon>Actinomycetota</taxon>
        <taxon>Actinomycetes</taxon>
        <taxon>Propionibacteriales</taxon>
        <taxon>Propionibacteriaceae</taxon>
        <taxon>Enemella</taxon>
    </lineage>
</organism>
<feature type="transmembrane region" description="Helical" evidence="7">
    <location>
        <begin position="84"/>
        <end position="104"/>
    </location>
</feature>
<evidence type="ECO:0000256" key="2">
    <source>
        <dbReference type="ARBA" id="ARBA00022448"/>
    </source>
</evidence>
<evidence type="ECO:0000256" key="8">
    <source>
        <dbReference type="SAM" id="MobiDB-lite"/>
    </source>
</evidence>
<evidence type="ECO:0000256" key="7">
    <source>
        <dbReference type="RuleBase" id="RU363032"/>
    </source>
</evidence>
<dbReference type="SUPFAM" id="SSF161098">
    <property type="entry name" value="MetI-like"/>
    <property type="match status" value="1"/>
</dbReference>
<accession>A0A255G4A3</accession>
<dbReference type="Pfam" id="PF00528">
    <property type="entry name" value="BPD_transp_1"/>
    <property type="match status" value="1"/>
</dbReference>
<feature type="transmembrane region" description="Helical" evidence="7">
    <location>
        <begin position="271"/>
        <end position="292"/>
    </location>
</feature>
<evidence type="ECO:0000256" key="3">
    <source>
        <dbReference type="ARBA" id="ARBA00022475"/>
    </source>
</evidence>
<comment type="similarity">
    <text evidence="7">Belongs to the binding-protein-dependent transport system permease family.</text>
</comment>
<feature type="transmembrane region" description="Helical" evidence="7">
    <location>
        <begin position="167"/>
        <end position="188"/>
    </location>
</feature>
<evidence type="ECO:0000256" key="5">
    <source>
        <dbReference type="ARBA" id="ARBA00022989"/>
    </source>
</evidence>
<feature type="transmembrane region" description="Helical" evidence="7">
    <location>
        <begin position="116"/>
        <end position="139"/>
    </location>
</feature>
<keyword evidence="5 7" id="KW-1133">Transmembrane helix</keyword>
<keyword evidence="2 7" id="KW-0813">Transport</keyword>
<dbReference type="CDD" id="cd06261">
    <property type="entry name" value="TM_PBP2"/>
    <property type="match status" value="1"/>
</dbReference>
<evidence type="ECO:0000256" key="6">
    <source>
        <dbReference type="ARBA" id="ARBA00023136"/>
    </source>
</evidence>
<dbReference type="PROSITE" id="PS50928">
    <property type="entry name" value="ABC_TM1"/>
    <property type="match status" value="1"/>
</dbReference>
<comment type="subcellular location">
    <subcellularLocation>
        <location evidence="1 7">Cell membrane</location>
        <topology evidence="1 7">Multi-pass membrane protein</topology>
    </subcellularLocation>
</comment>
<feature type="transmembrane region" description="Helical" evidence="7">
    <location>
        <begin position="229"/>
        <end position="251"/>
    </location>
</feature>
<dbReference type="OrthoDB" id="9804439at2"/>
<feature type="compositionally biased region" description="Polar residues" evidence="8">
    <location>
        <begin position="1"/>
        <end position="12"/>
    </location>
</feature>
<dbReference type="EMBL" id="NMVO01000016">
    <property type="protein sequence ID" value="OYO10705.1"/>
    <property type="molecule type" value="Genomic_DNA"/>
</dbReference>
<reference evidence="10 11" key="1">
    <citation type="submission" date="2017-07" db="EMBL/GenBank/DDBJ databases">
        <title>Draft whole genome sequences of clinical Proprionibacteriaceae strains.</title>
        <authorList>
            <person name="Bernier A.-M."/>
            <person name="Bernard K."/>
            <person name="Domingo M.-C."/>
        </authorList>
    </citation>
    <scope>NUCLEOTIDE SEQUENCE [LARGE SCALE GENOMIC DNA]</scope>
    <source>
        <strain evidence="10 11">NML 030167</strain>
    </source>
</reference>
<dbReference type="InterPro" id="IPR000515">
    <property type="entry name" value="MetI-like"/>
</dbReference>
<dbReference type="RefSeq" id="WP_094406355.1">
    <property type="nucleotide sequence ID" value="NZ_NMVO01000016.1"/>
</dbReference>
<keyword evidence="3" id="KW-1003">Cell membrane</keyword>
<evidence type="ECO:0000313" key="11">
    <source>
        <dbReference type="Proteomes" id="UP000215896"/>
    </source>
</evidence>
<dbReference type="InterPro" id="IPR051393">
    <property type="entry name" value="ABC_transporter_permease"/>
</dbReference>
<evidence type="ECO:0000313" key="10">
    <source>
        <dbReference type="EMBL" id="OYO10705.1"/>
    </source>
</evidence>
<keyword evidence="4 7" id="KW-0812">Transmembrane</keyword>
<sequence>MASTATVSRSTQPAAPRRGGRPRSRSTSAWLLILPSVLYMLLLFAYPMVMGIVAAFTGSGGFTMDHWQRMVSDAKFWPAVRNTLLLIVVVIPLQFVFALTMALLLQARPKFSGFYFYLWAVPLAVSDLAAGLVWLSIFADRGYLNSVLTNLGLPTVSWLNYQSTSTMFLAVVLAEIWRATSLVLVIVVSGMQGIPKDYDEAAAVFGAGYFTRLRQVTLPLLRPSLQVALILRTILAFQTFAVAQALTGESFPLLVGETYRWYASLQNPNVASAYALVIMAISMLTAVIYLRALRDQSREVTR</sequence>